<dbReference type="RefSeq" id="XP_066008803.1">
    <property type="nucleotide sequence ID" value="XM_066151993.1"/>
</dbReference>
<feature type="compositionally biased region" description="Basic and acidic residues" evidence="6">
    <location>
        <begin position="171"/>
        <end position="184"/>
    </location>
</feature>
<organism evidence="8 9">
    <name type="scientific">Colletotrichum fructicola (strain Nara gc5)</name>
    <name type="common">Anthracnose fungus</name>
    <name type="synonym">Colletotrichum gloeosporioides (strain Nara gc5)</name>
    <dbReference type="NCBI Taxonomy" id="1213859"/>
    <lineage>
        <taxon>Eukaryota</taxon>
        <taxon>Fungi</taxon>
        <taxon>Dikarya</taxon>
        <taxon>Ascomycota</taxon>
        <taxon>Pezizomycotina</taxon>
        <taxon>Sordariomycetes</taxon>
        <taxon>Hypocreomycetidae</taxon>
        <taxon>Glomerellales</taxon>
        <taxon>Glomerellaceae</taxon>
        <taxon>Colletotrichum</taxon>
        <taxon>Colletotrichum gloeosporioides species complex</taxon>
    </lineage>
</organism>
<keyword evidence="4 7" id="KW-0472">Membrane</keyword>
<feature type="transmembrane region" description="Helical" evidence="7">
    <location>
        <begin position="12"/>
        <end position="38"/>
    </location>
</feature>
<feature type="transmembrane region" description="Helical" evidence="7">
    <location>
        <begin position="74"/>
        <end position="97"/>
    </location>
</feature>
<dbReference type="Pfam" id="PF03547">
    <property type="entry name" value="Mem_trans"/>
    <property type="match status" value="1"/>
</dbReference>
<feature type="region of interest" description="Disordered" evidence="6">
    <location>
        <begin position="420"/>
        <end position="448"/>
    </location>
</feature>
<dbReference type="GO" id="GO:0016020">
    <property type="term" value="C:membrane"/>
    <property type="evidence" value="ECO:0007669"/>
    <property type="project" value="UniProtKB-SubCell"/>
</dbReference>
<dbReference type="PANTHER" id="PTHR31794">
    <property type="entry name" value="AUXIN EFFLUX TRANSPORTER FAMILY PROTEIN (EUROFUNG)"/>
    <property type="match status" value="1"/>
</dbReference>
<dbReference type="PROSITE" id="PS50088">
    <property type="entry name" value="ANK_REPEAT"/>
    <property type="match status" value="2"/>
</dbReference>
<feature type="repeat" description="ANK" evidence="5">
    <location>
        <begin position="488"/>
        <end position="520"/>
    </location>
</feature>
<sequence>MSDNTAESVLVPFLGAFQASLSVLLTIAVGVIAAQYGLLDGQSSKKISTFCVRMALPALLITNVGSQLDLETGLRYVPIILWAIFYTTASIGIGMFLNKVLGMPDWVTPAIAFNNTTSLPLLLVQSLDATGILSSIDDSSDVVAKAKSYFLVNAMIGNSLTFALGPKLLNGHEEEAPDKDGDHESSEDEQDDDVESQDLERDERTSLLPHRVVAKRTRAQHHLARNTNRLWSALPAPVQRSFSFLSSFVNAPVIGALLGALVGLVPALHRLFFSEPEAGGYLNAWLTSALKNVGDLFATLQVIVVGVKLSKALLQFKNGSESKESHVPMVPFLAVTVVRFVVWPIISIGVIYALASKTDLLTKDALLWFCLMLMPTGPSAMKLSALADCEGSDEAQKMLIAKFLTMSYIVSPGIVTDLVTHNGSRLPDPPPGSHRPRGPPQALPAGLPANMTNEKGDTLLMLAAYHGHAALVKLLIQHGADPNRLNDRGQSPLAGAVFKKEDEVIEALLEGGADPDYGNPSALACVAMFKQEERWQAKFESAPGRGKAEVKA</sequence>
<gene>
    <name evidence="8" type="ORF">CGGC5_v008241</name>
</gene>
<dbReference type="OrthoDB" id="191139at2759"/>
<evidence type="ECO:0000256" key="7">
    <source>
        <dbReference type="SAM" id="Phobius"/>
    </source>
</evidence>
<accession>A0A7J6J5I4</accession>
<feature type="repeat" description="ANK" evidence="5">
    <location>
        <begin position="455"/>
        <end position="487"/>
    </location>
</feature>
<reference evidence="8 9" key="1">
    <citation type="submission" date="2012-08" db="EMBL/GenBank/DDBJ databases">
        <authorList>
            <person name="Gan P.H.P."/>
            <person name="Ikeda K."/>
            <person name="Irieda H."/>
            <person name="Narusaka M."/>
            <person name="O'Connell R.J."/>
            <person name="Narusaka Y."/>
            <person name="Takano Y."/>
            <person name="Kubo Y."/>
            <person name="Shirasu K."/>
        </authorList>
    </citation>
    <scope>NUCLEOTIDE SEQUENCE [LARGE SCALE GENOMIC DNA]</scope>
    <source>
        <strain evidence="8 9">Nara gc5</strain>
    </source>
</reference>
<name>A0A7J6J5I4_COLFN</name>
<protein>
    <submittedName>
        <fullName evidence="8">Putative ankyrin repeat protein</fullName>
    </submittedName>
</protein>
<keyword evidence="2 7" id="KW-0812">Transmembrane</keyword>
<feature type="compositionally biased region" description="Pro residues" evidence="6">
    <location>
        <begin position="427"/>
        <end position="442"/>
    </location>
</feature>
<dbReference type="EMBL" id="ANPB02000004">
    <property type="protein sequence ID" value="KAF4484935.1"/>
    <property type="molecule type" value="Genomic_DNA"/>
</dbReference>
<dbReference type="Gene3D" id="1.25.40.20">
    <property type="entry name" value="Ankyrin repeat-containing domain"/>
    <property type="match status" value="1"/>
</dbReference>
<feature type="compositionally biased region" description="Acidic residues" evidence="6">
    <location>
        <begin position="185"/>
        <end position="197"/>
    </location>
</feature>
<evidence type="ECO:0000313" key="9">
    <source>
        <dbReference type="Proteomes" id="UP000011096"/>
    </source>
</evidence>
<dbReference type="InterPro" id="IPR004776">
    <property type="entry name" value="Mem_transp_PIN-like"/>
</dbReference>
<reference evidence="8 9" key="2">
    <citation type="submission" date="2020-04" db="EMBL/GenBank/DDBJ databases">
        <title>Genome sequencing and assembly of multiple isolates from the Colletotrichum gloeosporioides species complex.</title>
        <authorList>
            <person name="Gan P."/>
            <person name="Shirasu K."/>
        </authorList>
    </citation>
    <scope>NUCLEOTIDE SEQUENCE [LARGE SCALE GENOMIC DNA]</scope>
    <source>
        <strain evidence="8 9">Nara gc5</strain>
    </source>
</reference>
<comment type="subcellular location">
    <subcellularLocation>
        <location evidence="1">Membrane</location>
        <topology evidence="1">Multi-pass membrane protein</topology>
    </subcellularLocation>
</comment>
<keyword evidence="5" id="KW-0040">ANK repeat</keyword>
<evidence type="ECO:0000256" key="2">
    <source>
        <dbReference type="ARBA" id="ARBA00022692"/>
    </source>
</evidence>
<dbReference type="GO" id="GO:0055085">
    <property type="term" value="P:transmembrane transport"/>
    <property type="evidence" value="ECO:0007669"/>
    <property type="project" value="InterPro"/>
</dbReference>
<feature type="transmembrane region" description="Helical" evidence="7">
    <location>
        <begin position="330"/>
        <end position="354"/>
    </location>
</feature>
<dbReference type="InterPro" id="IPR036770">
    <property type="entry name" value="Ankyrin_rpt-contain_sf"/>
</dbReference>
<proteinExistence type="predicted"/>
<evidence type="ECO:0000256" key="4">
    <source>
        <dbReference type="ARBA" id="ARBA00023136"/>
    </source>
</evidence>
<evidence type="ECO:0000256" key="6">
    <source>
        <dbReference type="SAM" id="MobiDB-lite"/>
    </source>
</evidence>
<dbReference type="SUPFAM" id="SSF48403">
    <property type="entry name" value="Ankyrin repeat"/>
    <property type="match status" value="1"/>
</dbReference>
<dbReference type="PANTHER" id="PTHR31794:SF4">
    <property type="entry name" value="AUXIN EFFLUX TRANSPORTER FAMILY PROTEIN (EUROFUNG)"/>
    <property type="match status" value="1"/>
</dbReference>
<evidence type="ECO:0000256" key="5">
    <source>
        <dbReference type="PROSITE-ProRule" id="PRU00023"/>
    </source>
</evidence>
<dbReference type="Pfam" id="PF12796">
    <property type="entry name" value="Ank_2"/>
    <property type="match status" value="1"/>
</dbReference>
<dbReference type="AlphaFoldDB" id="A0A7J6J5I4"/>
<keyword evidence="9" id="KW-1185">Reference proteome</keyword>
<evidence type="ECO:0000256" key="1">
    <source>
        <dbReference type="ARBA" id="ARBA00004141"/>
    </source>
</evidence>
<dbReference type="SMART" id="SM00248">
    <property type="entry name" value="ANK"/>
    <property type="match status" value="2"/>
</dbReference>
<dbReference type="InParanoid" id="A0A7J6J5I4"/>
<keyword evidence="3 7" id="KW-1133">Transmembrane helix</keyword>
<dbReference type="InterPro" id="IPR002110">
    <property type="entry name" value="Ankyrin_rpt"/>
</dbReference>
<feature type="transmembrane region" description="Helical" evidence="7">
    <location>
        <begin position="248"/>
        <end position="269"/>
    </location>
</feature>
<evidence type="ECO:0000313" key="8">
    <source>
        <dbReference type="EMBL" id="KAF4484935.1"/>
    </source>
</evidence>
<comment type="caution">
    <text evidence="8">The sequence shown here is derived from an EMBL/GenBank/DDBJ whole genome shotgun (WGS) entry which is preliminary data.</text>
</comment>
<dbReference type="PROSITE" id="PS50297">
    <property type="entry name" value="ANK_REP_REGION"/>
    <property type="match status" value="2"/>
</dbReference>
<dbReference type="Proteomes" id="UP000011096">
    <property type="component" value="Unassembled WGS sequence"/>
</dbReference>
<feature type="region of interest" description="Disordered" evidence="6">
    <location>
        <begin position="171"/>
        <end position="201"/>
    </location>
</feature>
<dbReference type="GO" id="GO:0005783">
    <property type="term" value="C:endoplasmic reticulum"/>
    <property type="evidence" value="ECO:0007669"/>
    <property type="project" value="TreeGrafter"/>
</dbReference>
<evidence type="ECO:0000256" key="3">
    <source>
        <dbReference type="ARBA" id="ARBA00022989"/>
    </source>
</evidence>
<dbReference type="GeneID" id="43609214"/>